<feature type="coiled-coil region" evidence="1">
    <location>
        <begin position="158"/>
        <end position="185"/>
    </location>
</feature>
<evidence type="ECO:0000313" key="3">
    <source>
        <dbReference type="Proteomes" id="UP000507470"/>
    </source>
</evidence>
<dbReference type="AlphaFoldDB" id="A0A6J8AM81"/>
<keyword evidence="1" id="KW-0175">Coiled coil</keyword>
<gene>
    <name evidence="2" type="ORF">MCOR_9405</name>
</gene>
<proteinExistence type="predicted"/>
<accession>A0A6J8AM81</accession>
<name>A0A6J8AM81_MYTCO</name>
<reference evidence="2 3" key="1">
    <citation type="submission" date="2020-06" db="EMBL/GenBank/DDBJ databases">
        <authorList>
            <person name="Li R."/>
            <person name="Bekaert M."/>
        </authorList>
    </citation>
    <scope>NUCLEOTIDE SEQUENCE [LARGE SCALE GENOMIC DNA]</scope>
    <source>
        <strain evidence="3">wild</strain>
    </source>
</reference>
<organism evidence="2 3">
    <name type="scientific">Mytilus coruscus</name>
    <name type="common">Sea mussel</name>
    <dbReference type="NCBI Taxonomy" id="42192"/>
    <lineage>
        <taxon>Eukaryota</taxon>
        <taxon>Metazoa</taxon>
        <taxon>Spiralia</taxon>
        <taxon>Lophotrochozoa</taxon>
        <taxon>Mollusca</taxon>
        <taxon>Bivalvia</taxon>
        <taxon>Autobranchia</taxon>
        <taxon>Pteriomorphia</taxon>
        <taxon>Mytilida</taxon>
        <taxon>Mytiloidea</taxon>
        <taxon>Mytilidae</taxon>
        <taxon>Mytilinae</taxon>
        <taxon>Mytilus</taxon>
    </lineage>
</organism>
<evidence type="ECO:0000313" key="2">
    <source>
        <dbReference type="EMBL" id="CAC5370645.1"/>
    </source>
</evidence>
<protein>
    <submittedName>
        <fullName evidence="2">Uncharacterized protein</fullName>
    </submittedName>
</protein>
<dbReference type="EMBL" id="CACVKT020001728">
    <property type="protein sequence ID" value="CAC5370645.1"/>
    <property type="molecule type" value="Genomic_DNA"/>
</dbReference>
<evidence type="ECO:0000256" key="1">
    <source>
        <dbReference type="SAM" id="Coils"/>
    </source>
</evidence>
<sequence>MGNVFTRLFIFNGCRKVSNRYNLDAAYSYDGEEIQYHHYCACDRIKKVLRCYTCVGCVNVSNDHYIDAIPDPNFIKLVSIYQKEEPPEKIHPSFMYRTDDLHERIEPPKSNHICPVFDPVCSSMLPTNLFPEIPWQMQSSDSGMTASSTDTTTLNTKAEQLELALDMLQNSILQIENVMNEQMDKYVEIVAKEELNADIPIRSCIRKRNDNLKKAVIYVTKSLNQMRSALNEQSKGLTKITEDRIDVYTLHKTATVSTISTNNTNCYSRNDTGNDCVCITHL</sequence>
<dbReference type="Proteomes" id="UP000507470">
    <property type="component" value="Unassembled WGS sequence"/>
</dbReference>
<keyword evidence="3" id="KW-1185">Reference proteome</keyword>